<dbReference type="AlphaFoldDB" id="A0A0E9QSX4"/>
<reference evidence="1" key="2">
    <citation type="journal article" date="2015" name="Fish Shellfish Immunol.">
        <title>Early steps in the European eel (Anguilla anguilla)-Vibrio vulnificus interaction in the gills: Role of the RtxA13 toxin.</title>
        <authorList>
            <person name="Callol A."/>
            <person name="Pajuelo D."/>
            <person name="Ebbesson L."/>
            <person name="Teles M."/>
            <person name="MacKenzie S."/>
            <person name="Amaro C."/>
        </authorList>
    </citation>
    <scope>NUCLEOTIDE SEQUENCE</scope>
</reference>
<reference evidence="1" key="1">
    <citation type="submission" date="2014-11" db="EMBL/GenBank/DDBJ databases">
        <authorList>
            <person name="Amaro Gonzalez C."/>
        </authorList>
    </citation>
    <scope>NUCLEOTIDE SEQUENCE</scope>
</reference>
<name>A0A0E9QSX4_ANGAN</name>
<protein>
    <submittedName>
        <fullName evidence="1">Uncharacterized protein</fullName>
    </submittedName>
</protein>
<sequence length="62" mass="7058">MTSTEHRCKTGALTSLFSLHVNIKILSCIVRCIQQAPTAIISDNNIVFFFHFVKTHTFDFTL</sequence>
<dbReference type="EMBL" id="GBXM01089232">
    <property type="protein sequence ID" value="JAH19345.1"/>
    <property type="molecule type" value="Transcribed_RNA"/>
</dbReference>
<organism evidence="1">
    <name type="scientific">Anguilla anguilla</name>
    <name type="common">European freshwater eel</name>
    <name type="synonym">Muraena anguilla</name>
    <dbReference type="NCBI Taxonomy" id="7936"/>
    <lineage>
        <taxon>Eukaryota</taxon>
        <taxon>Metazoa</taxon>
        <taxon>Chordata</taxon>
        <taxon>Craniata</taxon>
        <taxon>Vertebrata</taxon>
        <taxon>Euteleostomi</taxon>
        <taxon>Actinopterygii</taxon>
        <taxon>Neopterygii</taxon>
        <taxon>Teleostei</taxon>
        <taxon>Anguilliformes</taxon>
        <taxon>Anguillidae</taxon>
        <taxon>Anguilla</taxon>
    </lineage>
</organism>
<evidence type="ECO:0000313" key="1">
    <source>
        <dbReference type="EMBL" id="JAH19345.1"/>
    </source>
</evidence>
<proteinExistence type="predicted"/>
<accession>A0A0E9QSX4</accession>